<evidence type="ECO:0000259" key="9">
    <source>
        <dbReference type="PROSITE" id="PS50262"/>
    </source>
</evidence>
<reference evidence="10" key="1">
    <citation type="submission" date="2021-02" db="EMBL/GenBank/DDBJ databases">
        <authorList>
            <person name="Nowell W R."/>
        </authorList>
    </citation>
    <scope>NUCLEOTIDE SEQUENCE</scope>
</reference>
<feature type="transmembrane region" description="Helical" evidence="8">
    <location>
        <begin position="269"/>
        <end position="288"/>
    </location>
</feature>
<accession>A0A815HY36</accession>
<comment type="caution">
    <text evidence="10">The sequence shown here is derived from an EMBL/GenBank/DDBJ whole genome shotgun (WGS) entry which is preliminary data.</text>
</comment>
<evidence type="ECO:0000256" key="2">
    <source>
        <dbReference type="ARBA" id="ARBA00022692"/>
    </source>
</evidence>
<dbReference type="GO" id="GO:0004930">
    <property type="term" value="F:G protein-coupled receptor activity"/>
    <property type="evidence" value="ECO:0007669"/>
    <property type="project" value="UniProtKB-KW"/>
</dbReference>
<evidence type="ECO:0000256" key="3">
    <source>
        <dbReference type="ARBA" id="ARBA00022989"/>
    </source>
</evidence>
<comment type="subcellular location">
    <subcellularLocation>
        <location evidence="1">Membrane</location>
        <topology evidence="1">Multi-pass membrane protein</topology>
    </subcellularLocation>
</comment>
<organism evidence="10 12">
    <name type="scientific">Adineta steineri</name>
    <dbReference type="NCBI Taxonomy" id="433720"/>
    <lineage>
        <taxon>Eukaryota</taxon>
        <taxon>Metazoa</taxon>
        <taxon>Spiralia</taxon>
        <taxon>Gnathifera</taxon>
        <taxon>Rotifera</taxon>
        <taxon>Eurotatoria</taxon>
        <taxon>Bdelloidea</taxon>
        <taxon>Adinetida</taxon>
        <taxon>Adinetidae</taxon>
        <taxon>Adineta</taxon>
    </lineage>
</organism>
<dbReference type="EMBL" id="CAJOAZ010003334">
    <property type="protein sequence ID" value="CAF4001019.1"/>
    <property type="molecule type" value="Genomic_DNA"/>
</dbReference>
<evidence type="ECO:0000256" key="6">
    <source>
        <dbReference type="ARBA" id="ARBA00023170"/>
    </source>
</evidence>
<dbReference type="PANTHER" id="PTHR24243:SF208">
    <property type="entry name" value="PYROKININ-1 RECEPTOR"/>
    <property type="match status" value="1"/>
</dbReference>
<feature type="transmembrane region" description="Helical" evidence="8">
    <location>
        <begin position="136"/>
        <end position="160"/>
    </location>
</feature>
<feature type="transmembrane region" description="Helical" evidence="8">
    <location>
        <begin position="226"/>
        <end position="249"/>
    </location>
</feature>
<evidence type="ECO:0000256" key="5">
    <source>
        <dbReference type="ARBA" id="ARBA00023136"/>
    </source>
</evidence>
<evidence type="ECO:0000313" key="10">
    <source>
        <dbReference type="EMBL" id="CAF1358679.1"/>
    </source>
</evidence>
<keyword evidence="7" id="KW-0807">Transducer</keyword>
<name>A0A815HY36_9BILA</name>
<keyword evidence="3 8" id="KW-1133">Transmembrane helix</keyword>
<keyword evidence="6" id="KW-0675">Receptor</keyword>
<dbReference type="Gene3D" id="1.20.1070.10">
    <property type="entry name" value="Rhodopsin 7-helix transmembrane proteins"/>
    <property type="match status" value="1"/>
</dbReference>
<feature type="transmembrane region" description="Helical" evidence="8">
    <location>
        <begin position="54"/>
        <end position="73"/>
    </location>
</feature>
<dbReference type="PROSITE" id="PS50262">
    <property type="entry name" value="G_PROTEIN_RECEP_F1_2"/>
    <property type="match status" value="1"/>
</dbReference>
<dbReference type="GO" id="GO:0005886">
    <property type="term" value="C:plasma membrane"/>
    <property type="evidence" value="ECO:0007669"/>
    <property type="project" value="TreeGrafter"/>
</dbReference>
<dbReference type="InterPro" id="IPR000276">
    <property type="entry name" value="GPCR_Rhodpsn"/>
</dbReference>
<keyword evidence="4" id="KW-0297">G-protein coupled receptor</keyword>
<feature type="transmembrane region" description="Helical" evidence="8">
    <location>
        <begin position="180"/>
        <end position="205"/>
    </location>
</feature>
<evidence type="ECO:0000256" key="1">
    <source>
        <dbReference type="ARBA" id="ARBA00004141"/>
    </source>
</evidence>
<evidence type="ECO:0000256" key="7">
    <source>
        <dbReference type="ARBA" id="ARBA00023224"/>
    </source>
</evidence>
<keyword evidence="2 8" id="KW-0812">Transmembrane</keyword>
<evidence type="ECO:0000256" key="8">
    <source>
        <dbReference type="SAM" id="Phobius"/>
    </source>
</evidence>
<dbReference type="PANTHER" id="PTHR24243">
    <property type="entry name" value="G-PROTEIN COUPLED RECEPTOR"/>
    <property type="match status" value="1"/>
</dbReference>
<evidence type="ECO:0000313" key="11">
    <source>
        <dbReference type="EMBL" id="CAF4001019.1"/>
    </source>
</evidence>
<dbReference type="Proteomes" id="UP000663844">
    <property type="component" value="Unassembled WGS sequence"/>
</dbReference>
<dbReference type="Pfam" id="PF00001">
    <property type="entry name" value="7tm_1"/>
    <property type="match status" value="1"/>
</dbReference>
<feature type="transmembrane region" description="Helical" evidence="8">
    <location>
        <begin position="93"/>
        <end position="115"/>
    </location>
</feature>
<dbReference type="AlphaFoldDB" id="A0A815HY36"/>
<gene>
    <name evidence="10" type="ORF">JYZ213_LOCUS35454</name>
    <name evidence="11" type="ORF">OXD698_LOCUS29521</name>
</gene>
<keyword evidence="5 8" id="KW-0472">Membrane</keyword>
<sequence length="329" mass="37520">MSNSSDEIDRLFLISRVLLISIGIPMFIGGTIGNFINILAFTRLPQFTRLSSSIFLLVSFISGQIDIFGSFLFDLIYNISGSDPLNSVVVLCKLRWCFGPLSGTVGLYSICLAAINQYLLTSRTVQYRDLITRRRAVFITIFILIFSFGLIGPALIFYTHVENSANMTLCSIANPVFVEYYTYLAIIIYTLIPVPLLTIFSLLTWYNIRHNLLQNRNLEQSLTRLLFAQIIMVLLTTVPNIVGQTYFFYTRTMSKSLLRQAQESVLSSILNIFTFSTFSLPFYTYTVVSKPFRRNIKALFAFKQNRVNPAIVTFNATKRQTHIHFSSKI</sequence>
<evidence type="ECO:0000313" key="12">
    <source>
        <dbReference type="Proteomes" id="UP000663845"/>
    </source>
</evidence>
<dbReference type="InterPro" id="IPR017452">
    <property type="entry name" value="GPCR_Rhodpsn_7TM"/>
</dbReference>
<protein>
    <recommendedName>
        <fullName evidence="9">G-protein coupled receptors family 1 profile domain-containing protein</fullName>
    </recommendedName>
</protein>
<dbReference type="EMBL" id="CAJNOG010000790">
    <property type="protein sequence ID" value="CAF1358679.1"/>
    <property type="molecule type" value="Genomic_DNA"/>
</dbReference>
<proteinExistence type="predicted"/>
<dbReference type="CDD" id="cd00637">
    <property type="entry name" value="7tm_classA_rhodopsin-like"/>
    <property type="match status" value="1"/>
</dbReference>
<feature type="domain" description="G-protein coupled receptors family 1 profile" evidence="9">
    <location>
        <begin position="33"/>
        <end position="285"/>
    </location>
</feature>
<dbReference type="SUPFAM" id="SSF81321">
    <property type="entry name" value="Family A G protein-coupled receptor-like"/>
    <property type="match status" value="1"/>
</dbReference>
<dbReference type="Proteomes" id="UP000663845">
    <property type="component" value="Unassembled WGS sequence"/>
</dbReference>
<evidence type="ECO:0000256" key="4">
    <source>
        <dbReference type="ARBA" id="ARBA00023040"/>
    </source>
</evidence>
<feature type="transmembrane region" description="Helical" evidence="8">
    <location>
        <begin position="12"/>
        <end position="42"/>
    </location>
</feature>